<dbReference type="InterPro" id="IPR033370">
    <property type="entry name" value="COG1"/>
</dbReference>
<proteinExistence type="inferred from homology"/>
<evidence type="ECO:0000256" key="1">
    <source>
        <dbReference type="ARBA" id="ARBA00004395"/>
    </source>
</evidence>
<dbReference type="GO" id="GO:0015031">
    <property type="term" value="P:protein transport"/>
    <property type="evidence" value="ECO:0007669"/>
    <property type="project" value="UniProtKB-KW"/>
</dbReference>
<comment type="subcellular location">
    <subcellularLocation>
        <location evidence="1">Golgi apparatus membrane</location>
        <topology evidence="1">Peripheral membrane protein</topology>
    </subcellularLocation>
</comment>
<sequence>MSKESLLTTENDPDTYLIESSVPDVRAFEQKTRNAIETQKEELRAMVGEQYQELISAADAIITMSKNAQAIQSNFERMQNACDVDKIKHASKKALRLRDEKNNQTHIDTKRRYIYVIAALVKSLADVPEQIWHALENHRYLHASRLYILAKKVHEYLDQEKERSTIDIEVAFPVIQRQWDAVSAFGPQIIQRSTHYLRVSEQTTEHIAEVVVALMLLGNQSYKQSIEKLLEMRSNVIRDILKHYTKMTDSVNHRITHQFREVSLIIKRTLIQVFDIFVSKEGGHQRTLIESYVDSFLKTFLIPSKSSHGNETPSQPAITRLFSPSSNVHLIVRYLPESIQNYTPHFDPFPEVMQTDVQQLVSIWMADIEAILKDQLPQTLSPIHSQAELIQIRSKLWELLDEDENTKDKSNKWQVTAKHLLSDRYSLWASLYRDVFNNCAKKLIDNALIDLATQPTKVVWPSIIDHNKSRPKKDFSLTIKIWPSTAKDQSAFSLPNLSSSQEIEGFKASLKETANDRTSRLAKLQDSFDTTLQAIRKDVQEHFIYTDQENFCVKDDTVMIKNYFQDQCYQAVLSYSTELTSLLKLMIDWTDQKMVNGVSIFLGRLARNIGLLSKELPKAISLSTEENKPVFELRSNINKDIKYLDIQNTLLNTYHDMHTSWINWLEKEFSQKLKFSLSTQKWNDQCSSIVVWEAVEEDMKLPTQSSNMIVRNLFYICEEIQRVNSSILDQTIMIKLRKQLSNVVNQVFQSSISSLELTENGTLQLMFDYLFLCAVLQQDIKYDNKIIDIMESQIDPINLESYKPHLKPCVNKFYIKQSLIFGVLTSANNETYERARKTMSNQQNGQYNVLPLAPQATRFTLLPIGHLSFSSLKAR</sequence>
<dbReference type="EMBL" id="JAEPRC010000037">
    <property type="protein sequence ID" value="KAG2213338.1"/>
    <property type="molecule type" value="Genomic_DNA"/>
</dbReference>
<accession>A0A8H7VEA8</accession>
<reference evidence="8" key="1">
    <citation type="submission" date="2020-12" db="EMBL/GenBank/DDBJ databases">
        <title>Metabolic potential, ecology and presence of endohyphal bacteria is reflected in genomic diversity of Mucoromycotina.</title>
        <authorList>
            <person name="Muszewska A."/>
            <person name="Okrasinska A."/>
            <person name="Steczkiewicz K."/>
            <person name="Drgas O."/>
            <person name="Orlowska M."/>
            <person name="Perlinska-Lenart U."/>
            <person name="Aleksandrzak-Piekarczyk T."/>
            <person name="Szatraj K."/>
            <person name="Zielenkiewicz U."/>
            <person name="Pilsyk S."/>
            <person name="Malc E."/>
            <person name="Mieczkowski P."/>
            <person name="Kruszewska J.S."/>
            <person name="Biernat P."/>
            <person name="Pawlowska J."/>
        </authorList>
    </citation>
    <scope>NUCLEOTIDE SEQUENCE</scope>
    <source>
        <strain evidence="8">CBS 226.32</strain>
    </source>
</reference>
<gene>
    <name evidence="8" type="ORF">INT46_007197</name>
</gene>
<dbReference type="PANTHER" id="PTHR31658">
    <property type="entry name" value="CONSERVED OLIGOMERIC GOLGI COMPLEX SUBUNIT 1"/>
    <property type="match status" value="1"/>
</dbReference>
<dbReference type="GO" id="GO:0006891">
    <property type="term" value="P:intra-Golgi vesicle-mediated transport"/>
    <property type="evidence" value="ECO:0007669"/>
    <property type="project" value="InterPro"/>
</dbReference>
<dbReference type="PANTHER" id="PTHR31658:SF0">
    <property type="entry name" value="CONSERVED OLIGOMERIC GOLGI COMPLEX SUBUNIT 1"/>
    <property type="match status" value="1"/>
</dbReference>
<keyword evidence="6" id="KW-0333">Golgi apparatus</keyword>
<dbReference type="GO" id="GO:0017119">
    <property type="term" value="C:Golgi transport complex"/>
    <property type="evidence" value="ECO:0007669"/>
    <property type="project" value="InterPro"/>
</dbReference>
<evidence type="ECO:0000256" key="3">
    <source>
        <dbReference type="ARBA" id="ARBA00020978"/>
    </source>
</evidence>
<keyword evidence="9" id="KW-1185">Reference proteome</keyword>
<keyword evidence="4" id="KW-0813">Transport</keyword>
<evidence type="ECO:0000256" key="2">
    <source>
        <dbReference type="ARBA" id="ARBA00006653"/>
    </source>
</evidence>
<dbReference type="GO" id="GO:0000139">
    <property type="term" value="C:Golgi membrane"/>
    <property type="evidence" value="ECO:0007669"/>
    <property type="project" value="UniProtKB-SubCell"/>
</dbReference>
<name>A0A8H7VEA8_9FUNG</name>
<keyword evidence="7" id="KW-0472">Membrane</keyword>
<keyword evidence="5" id="KW-0653">Protein transport</keyword>
<protein>
    <recommendedName>
        <fullName evidence="3">Conserved oligomeric Golgi complex subunit 1</fullName>
    </recommendedName>
</protein>
<evidence type="ECO:0000313" key="9">
    <source>
        <dbReference type="Proteomes" id="UP000650833"/>
    </source>
</evidence>
<dbReference type="Pfam" id="PF08700">
    <property type="entry name" value="VPS51_Exo84_N"/>
    <property type="match status" value="1"/>
</dbReference>
<evidence type="ECO:0000256" key="7">
    <source>
        <dbReference type="ARBA" id="ARBA00023136"/>
    </source>
</evidence>
<comment type="similarity">
    <text evidence="2">Belongs to the COG1 family.</text>
</comment>
<dbReference type="AlphaFoldDB" id="A0A8H7VEA8"/>
<dbReference type="Proteomes" id="UP000650833">
    <property type="component" value="Unassembled WGS sequence"/>
</dbReference>
<evidence type="ECO:0000256" key="5">
    <source>
        <dbReference type="ARBA" id="ARBA00022927"/>
    </source>
</evidence>
<dbReference type="OrthoDB" id="46189at2759"/>
<evidence type="ECO:0000256" key="6">
    <source>
        <dbReference type="ARBA" id="ARBA00023034"/>
    </source>
</evidence>
<organism evidence="8 9">
    <name type="scientific">Mucor plumbeus</name>
    <dbReference type="NCBI Taxonomy" id="97098"/>
    <lineage>
        <taxon>Eukaryota</taxon>
        <taxon>Fungi</taxon>
        <taxon>Fungi incertae sedis</taxon>
        <taxon>Mucoromycota</taxon>
        <taxon>Mucoromycotina</taxon>
        <taxon>Mucoromycetes</taxon>
        <taxon>Mucorales</taxon>
        <taxon>Mucorineae</taxon>
        <taxon>Mucoraceae</taxon>
        <taxon>Mucor</taxon>
    </lineage>
</organism>
<evidence type="ECO:0000256" key="4">
    <source>
        <dbReference type="ARBA" id="ARBA00022448"/>
    </source>
</evidence>
<evidence type="ECO:0000313" key="8">
    <source>
        <dbReference type="EMBL" id="KAG2213338.1"/>
    </source>
</evidence>
<comment type="caution">
    <text evidence="8">The sequence shown here is derived from an EMBL/GenBank/DDBJ whole genome shotgun (WGS) entry which is preliminary data.</text>
</comment>